<proteinExistence type="inferred from homology"/>
<evidence type="ECO:0000256" key="12">
    <source>
        <dbReference type="ARBA" id="ARBA00041058"/>
    </source>
</evidence>
<keyword evidence="5" id="KW-0521">NADP</keyword>
<keyword evidence="7" id="KW-0560">Oxidoreductase</keyword>
<dbReference type="Proteomes" id="UP001235939">
    <property type="component" value="Chromosome 03"/>
</dbReference>
<keyword evidence="17" id="KW-1185">Reference proteome</keyword>
<dbReference type="InterPro" id="IPR036291">
    <property type="entry name" value="NAD(P)-bd_dom_sf"/>
</dbReference>
<dbReference type="SUPFAM" id="SSF51735">
    <property type="entry name" value="NAD(P)-binding Rossmann-fold domains"/>
    <property type="match status" value="1"/>
</dbReference>
<dbReference type="PANTHER" id="PTHR43981">
    <property type="entry name" value="ENOYL-[ACYL-CARRIER-PROTEIN] REDUCTASE, MITOCHONDRIAL"/>
    <property type="match status" value="1"/>
</dbReference>
<dbReference type="EC" id="1.3.1.104" evidence="11"/>
<keyword evidence="6" id="KW-0809">Transit peptide</keyword>
<dbReference type="Gene3D" id="3.40.50.720">
    <property type="entry name" value="NAD(P)-binding Rossmann-like Domain"/>
    <property type="match status" value="1"/>
</dbReference>
<evidence type="ECO:0000256" key="3">
    <source>
        <dbReference type="ARBA" id="ARBA00022516"/>
    </source>
</evidence>
<evidence type="ECO:0000313" key="16">
    <source>
        <dbReference type="EMBL" id="UYV64375.1"/>
    </source>
</evidence>
<evidence type="ECO:0000256" key="2">
    <source>
        <dbReference type="ARBA" id="ARBA00010371"/>
    </source>
</evidence>
<dbReference type="InterPro" id="IPR013149">
    <property type="entry name" value="ADH-like_C"/>
</dbReference>
<evidence type="ECO:0000256" key="1">
    <source>
        <dbReference type="ARBA" id="ARBA00004173"/>
    </source>
</evidence>
<dbReference type="SUPFAM" id="SSF50129">
    <property type="entry name" value="GroES-like"/>
    <property type="match status" value="1"/>
</dbReference>
<reference evidence="16 17" key="1">
    <citation type="submission" date="2022-01" db="EMBL/GenBank/DDBJ databases">
        <title>A chromosomal length assembly of Cordylochernes scorpioides.</title>
        <authorList>
            <person name="Zeh D."/>
            <person name="Zeh J."/>
        </authorList>
    </citation>
    <scope>NUCLEOTIDE SEQUENCE [LARGE SCALE GENOMIC DNA]</scope>
    <source>
        <strain evidence="16">IN4F17</strain>
        <tissue evidence="16">Whole Body</tissue>
    </source>
</reference>
<evidence type="ECO:0000256" key="14">
    <source>
        <dbReference type="ARBA" id="ARBA00048843"/>
    </source>
</evidence>
<evidence type="ECO:0000256" key="4">
    <source>
        <dbReference type="ARBA" id="ARBA00022832"/>
    </source>
</evidence>
<evidence type="ECO:0000259" key="15">
    <source>
        <dbReference type="SMART" id="SM00829"/>
    </source>
</evidence>
<dbReference type="SMART" id="SM00829">
    <property type="entry name" value="PKS_ER"/>
    <property type="match status" value="1"/>
</dbReference>
<dbReference type="CDD" id="cd08290">
    <property type="entry name" value="ETR"/>
    <property type="match status" value="1"/>
</dbReference>
<comment type="catalytic activity">
    <reaction evidence="14">
        <text>a 2,3-saturated acyl-[ACP] + NADP(+) = a (2E)-enoyl-[ACP] + NADPH + H(+)</text>
        <dbReference type="Rhea" id="RHEA:22564"/>
        <dbReference type="Rhea" id="RHEA-COMP:9925"/>
        <dbReference type="Rhea" id="RHEA-COMP:9926"/>
        <dbReference type="ChEBI" id="CHEBI:15378"/>
        <dbReference type="ChEBI" id="CHEBI:57783"/>
        <dbReference type="ChEBI" id="CHEBI:58349"/>
        <dbReference type="ChEBI" id="CHEBI:78784"/>
        <dbReference type="ChEBI" id="CHEBI:78785"/>
        <dbReference type="EC" id="1.3.1.104"/>
    </reaction>
</comment>
<evidence type="ECO:0000256" key="9">
    <source>
        <dbReference type="ARBA" id="ARBA00023128"/>
    </source>
</evidence>
<comment type="similarity">
    <text evidence="2">Belongs to the zinc-containing alcohol dehydrogenase family. Quinone oxidoreductase subfamily.</text>
</comment>
<dbReference type="Pfam" id="PF00107">
    <property type="entry name" value="ADH_zinc_N"/>
    <property type="match status" value="1"/>
</dbReference>
<evidence type="ECO:0000313" key="17">
    <source>
        <dbReference type="Proteomes" id="UP001235939"/>
    </source>
</evidence>
<dbReference type="Pfam" id="PF08240">
    <property type="entry name" value="ADH_N"/>
    <property type="match status" value="1"/>
</dbReference>
<evidence type="ECO:0000256" key="6">
    <source>
        <dbReference type="ARBA" id="ARBA00022946"/>
    </source>
</evidence>
<evidence type="ECO:0000256" key="7">
    <source>
        <dbReference type="ARBA" id="ARBA00023002"/>
    </source>
</evidence>
<dbReference type="InterPro" id="IPR013154">
    <property type="entry name" value="ADH-like_N"/>
</dbReference>
<keyword evidence="9" id="KW-0496">Mitochondrion</keyword>
<name>A0ABY6K701_9ARAC</name>
<evidence type="ECO:0000256" key="8">
    <source>
        <dbReference type="ARBA" id="ARBA00023098"/>
    </source>
</evidence>
<dbReference type="InterPro" id="IPR020843">
    <property type="entry name" value="ER"/>
</dbReference>
<evidence type="ECO:0000256" key="11">
    <source>
        <dbReference type="ARBA" id="ARBA00038963"/>
    </source>
</evidence>
<accession>A0ABY6K701</accession>
<keyword evidence="8" id="KW-0443">Lipid metabolism</keyword>
<gene>
    <name evidence="16" type="ORF">LAZ67_3000453</name>
</gene>
<evidence type="ECO:0000256" key="13">
    <source>
        <dbReference type="ARBA" id="ARBA00042123"/>
    </source>
</evidence>
<dbReference type="Gene3D" id="3.90.180.10">
    <property type="entry name" value="Medium-chain alcohol dehydrogenases, catalytic domain"/>
    <property type="match status" value="1"/>
</dbReference>
<organism evidence="16 17">
    <name type="scientific">Cordylochernes scorpioides</name>
    <dbReference type="NCBI Taxonomy" id="51811"/>
    <lineage>
        <taxon>Eukaryota</taxon>
        <taxon>Metazoa</taxon>
        <taxon>Ecdysozoa</taxon>
        <taxon>Arthropoda</taxon>
        <taxon>Chelicerata</taxon>
        <taxon>Arachnida</taxon>
        <taxon>Pseudoscorpiones</taxon>
        <taxon>Cheliferoidea</taxon>
        <taxon>Chernetidae</taxon>
        <taxon>Cordylochernes</taxon>
    </lineage>
</organism>
<dbReference type="EMBL" id="CP092865">
    <property type="protein sequence ID" value="UYV64375.1"/>
    <property type="molecule type" value="Genomic_DNA"/>
</dbReference>
<evidence type="ECO:0000256" key="5">
    <source>
        <dbReference type="ARBA" id="ARBA00022857"/>
    </source>
</evidence>
<dbReference type="PANTHER" id="PTHR43981:SF2">
    <property type="entry name" value="ENOYL-[ACYL-CARRIER-PROTEIN] REDUCTASE, MITOCHONDRIAL"/>
    <property type="match status" value="1"/>
</dbReference>
<comment type="subcellular location">
    <subcellularLocation>
        <location evidence="1">Mitochondrion</location>
    </subcellularLocation>
</comment>
<keyword evidence="3" id="KW-0444">Lipid biosynthesis</keyword>
<keyword evidence="4" id="KW-0276">Fatty acid metabolism</keyword>
<dbReference type="InterPro" id="IPR051034">
    <property type="entry name" value="Mito_Enoyl-ACP_Reductase"/>
</dbReference>
<keyword evidence="10" id="KW-0275">Fatty acid biosynthesis</keyword>
<sequence>MIKSFTRLTFISNLNQCPKRFSSYLLQYKEHGDPPKVLTKEKIEPQTLQIKDNQLLIKMLAAPINPADINMIQGTYAITPPLPAVGGNEGVGKVVKAGANATLKEGSWVIPKSAGVGTWRTDWVCTDSEVIEIPSGLDIKMAATIAVNPCTAYRMLSDFVELSPGDCVIQNGANSGVGQAVIQLARHHFKVKTINVVRSRPNLSQLVTQLKDLGADYVVTDENLRGPEMKEILNQVPKPRLALNCVGGKSTTDLFRHMAHSGCMVTYGGMSKQPLTVPTGVMIFKNIAVRGFWMTEWSKNHMDHPLRATMLTDLYHLALQGHLQPPITTLVPFDKYMEAVEATMTPYSNSKQILVMDPECLKQN</sequence>
<evidence type="ECO:0000256" key="10">
    <source>
        <dbReference type="ARBA" id="ARBA00023160"/>
    </source>
</evidence>
<feature type="domain" description="Enoyl reductase (ER)" evidence="15">
    <location>
        <begin position="32"/>
        <end position="356"/>
    </location>
</feature>
<dbReference type="InterPro" id="IPR011032">
    <property type="entry name" value="GroES-like_sf"/>
</dbReference>
<protein>
    <recommendedName>
        <fullName evidence="12">Enoyl-[acyl-carrier-protein] reductase, mitochondrial</fullName>
        <ecNumber evidence="11">1.3.1.104</ecNumber>
    </recommendedName>
    <alternativeName>
        <fullName evidence="13">2-enoyl thioester reductase</fullName>
    </alternativeName>
</protein>